<comment type="caution">
    <text evidence="1">The sequence shown here is derived from an EMBL/GenBank/DDBJ whole genome shotgun (WGS) entry which is preliminary data.</text>
</comment>
<dbReference type="AlphaFoldDB" id="A0A3M7S6S8"/>
<accession>A0A3M7S6S8</accession>
<protein>
    <submittedName>
        <fullName evidence="1">Uncharacterized protein</fullName>
    </submittedName>
</protein>
<gene>
    <name evidence="1" type="ORF">BpHYR1_017740</name>
</gene>
<proteinExistence type="predicted"/>
<name>A0A3M7S6S8_BRAPC</name>
<keyword evidence="2" id="KW-1185">Reference proteome</keyword>
<dbReference type="EMBL" id="REGN01001950">
    <property type="protein sequence ID" value="RNA31369.1"/>
    <property type="molecule type" value="Genomic_DNA"/>
</dbReference>
<organism evidence="1 2">
    <name type="scientific">Brachionus plicatilis</name>
    <name type="common">Marine rotifer</name>
    <name type="synonym">Brachionus muelleri</name>
    <dbReference type="NCBI Taxonomy" id="10195"/>
    <lineage>
        <taxon>Eukaryota</taxon>
        <taxon>Metazoa</taxon>
        <taxon>Spiralia</taxon>
        <taxon>Gnathifera</taxon>
        <taxon>Rotifera</taxon>
        <taxon>Eurotatoria</taxon>
        <taxon>Monogononta</taxon>
        <taxon>Pseudotrocha</taxon>
        <taxon>Ploima</taxon>
        <taxon>Brachionidae</taxon>
        <taxon>Brachionus</taxon>
    </lineage>
</organism>
<evidence type="ECO:0000313" key="2">
    <source>
        <dbReference type="Proteomes" id="UP000276133"/>
    </source>
</evidence>
<evidence type="ECO:0000313" key="1">
    <source>
        <dbReference type="EMBL" id="RNA31369.1"/>
    </source>
</evidence>
<dbReference type="Proteomes" id="UP000276133">
    <property type="component" value="Unassembled WGS sequence"/>
</dbReference>
<reference evidence="1 2" key="1">
    <citation type="journal article" date="2018" name="Sci. Rep.">
        <title>Genomic signatures of local adaptation to the degree of environmental predictability in rotifers.</title>
        <authorList>
            <person name="Franch-Gras L."/>
            <person name="Hahn C."/>
            <person name="Garcia-Roger E.M."/>
            <person name="Carmona M.J."/>
            <person name="Serra M."/>
            <person name="Gomez A."/>
        </authorList>
    </citation>
    <scope>NUCLEOTIDE SEQUENCE [LARGE SCALE GENOMIC DNA]</scope>
    <source>
        <strain evidence="1">HYR1</strain>
    </source>
</reference>
<sequence length="164" mass="19143">MTLSMPALLRLPTDKNENIDSVSILQWIHKKPVKLVFLSKKRPFILILYLIDSCTCQSKLEKHSRPIEDKCSKGICEENFNDLETKVITITENNRDQLNSKDSIDIGLREIIILSRIVNFKNILNKNFSFFNKLKLKEKKLFWNCGMLLDICVIDFKCPKKIII</sequence>